<keyword evidence="2" id="KW-1185">Reference proteome</keyword>
<evidence type="ECO:0000313" key="2">
    <source>
        <dbReference type="Proteomes" id="UP000765509"/>
    </source>
</evidence>
<protein>
    <submittedName>
        <fullName evidence="1">Uncharacterized protein</fullName>
    </submittedName>
</protein>
<dbReference type="Proteomes" id="UP000765509">
    <property type="component" value="Unassembled WGS sequence"/>
</dbReference>
<gene>
    <name evidence="1" type="ORF">O181_011234</name>
</gene>
<comment type="caution">
    <text evidence="1">The sequence shown here is derived from an EMBL/GenBank/DDBJ whole genome shotgun (WGS) entry which is preliminary data.</text>
</comment>
<dbReference type="AlphaFoldDB" id="A0A9Q3GLN2"/>
<name>A0A9Q3GLN2_9BASI</name>
<reference evidence="1" key="1">
    <citation type="submission" date="2021-03" db="EMBL/GenBank/DDBJ databases">
        <title>Draft genome sequence of rust myrtle Austropuccinia psidii MF-1, a brazilian biotype.</title>
        <authorList>
            <person name="Quecine M.C."/>
            <person name="Pachon D.M.R."/>
            <person name="Bonatelli M.L."/>
            <person name="Correr F.H."/>
            <person name="Franceschini L.M."/>
            <person name="Leite T.F."/>
            <person name="Margarido G.R.A."/>
            <person name="Almeida C.A."/>
            <person name="Ferrarezi J.A."/>
            <person name="Labate C.A."/>
        </authorList>
    </citation>
    <scope>NUCLEOTIDE SEQUENCE</scope>
    <source>
        <strain evidence="1">MF-1</strain>
    </source>
</reference>
<evidence type="ECO:0000313" key="1">
    <source>
        <dbReference type="EMBL" id="MBW0471519.1"/>
    </source>
</evidence>
<proteinExistence type="predicted"/>
<sequence>MLPHPHGILSAPYHTYTPTFPYRYASNRATPCQHPTILMLPHPNPILSTIDHAYAPAAPSIYDSDPATSSLHLPTPIPNALCHPQCPKYMPPTPQPHVCFHPSLPFFASTPCHTYSPAAPYRYYSHPTPPPNTLHHLRSEHSSSAL</sequence>
<organism evidence="1 2">
    <name type="scientific">Austropuccinia psidii MF-1</name>
    <dbReference type="NCBI Taxonomy" id="1389203"/>
    <lineage>
        <taxon>Eukaryota</taxon>
        <taxon>Fungi</taxon>
        <taxon>Dikarya</taxon>
        <taxon>Basidiomycota</taxon>
        <taxon>Pucciniomycotina</taxon>
        <taxon>Pucciniomycetes</taxon>
        <taxon>Pucciniales</taxon>
        <taxon>Sphaerophragmiaceae</taxon>
        <taxon>Austropuccinia</taxon>
    </lineage>
</organism>
<dbReference type="EMBL" id="AVOT02002785">
    <property type="protein sequence ID" value="MBW0471519.1"/>
    <property type="molecule type" value="Genomic_DNA"/>
</dbReference>
<accession>A0A9Q3GLN2</accession>